<comment type="similarity">
    <text evidence="4">Belongs to the cyclic nucleotide phosphodiesterase class-III family.</text>
</comment>
<dbReference type="Gene3D" id="3.60.21.40">
    <property type="entry name" value="GpdQ, catalytic alpha/beta sandwich domain"/>
    <property type="match status" value="1"/>
</dbReference>
<dbReference type="Proteomes" id="UP001259572">
    <property type="component" value="Unassembled WGS sequence"/>
</dbReference>
<dbReference type="InterPro" id="IPR004843">
    <property type="entry name" value="Calcineurin-like_PHP"/>
</dbReference>
<proteinExistence type="inferred from homology"/>
<comment type="caution">
    <text evidence="6">The sequence shown here is derived from an EMBL/GenBank/DDBJ whole genome shotgun (WGS) entry which is preliminary data.</text>
</comment>
<dbReference type="EMBL" id="JAVUPU010000009">
    <property type="protein sequence ID" value="MDT9600455.1"/>
    <property type="molecule type" value="Genomic_DNA"/>
</dbReference>
<dbReference type="InterPro" id="IPR042283">
    <property type="entry name" value="GpdQ_catalytic"/>
</dbReference>
<evidence type="ECO:0000313" key="7">
    <source>
        <dbReference type="Proteomes" id="UP001259572"/>
    </source>
</evidence>
<dbReference type="InterPro" id="IPR026575">
    <property type="entry name" value="GpdQ/CpdA-like"/>
</dbReference>
<name>A0ABU3QAM1_9SPHN</name>
<evidence type="ECO:0000259" key="5">
    <source>
        <dbReference type="Pfam" id="PF00149"/>
    </source>
</evidence>
<dbReference type="RefSeq" id="WP_315727642.1">
    <property type="nucleotide sequence ID" value="NZ_JAVUPU010000009.1"/>
</dbReference>
<dbReference type="InterPro" id="IPR029052">
    <property type="entry name" value="Metallo-depent_PP-like"/>
</dbReference>
<evidence type="ECO:0000313" key="6">
    <source>
        <dbReference type="EMBL" id="MDT9600455.1"/>
    </source>
</evidence>
<keyword evidence="3" id="KW-0408">Iron</keyword>
<dbReference type="InterPro" id="IPR042281">
    <property type="entry name" value="GpdQ_beta-strand"/>
</dbReference>
<feature type="domain" description="Calcineurin-like phosphoesterase" evidence="5">
    <location>
        <begin position="1"/>
        <end position="195"/>
    </location>
</feature>
<gene>
    <name evidence="6" type="ORF">RQX22_15960</name>
</gene>
<sequence>MLIAQITDIHLGFRPGGCEEPNRRRFDKAIEALRCMQARPDLLLVTGDILDSKGDAGLYGAFREAVADLPFPVHPLIGNHDQRSGFLEHFPDLAAENGFVQYAIEDYDLRILILDTVEEGRHAGAYCERRAAWLRSQLDAQPERPTLIAFHHPPVGTGLSWMKEDPGADWIALLRSVVEPRDNIAGLLCGHLHRPVVTRWAGTMLVICPATAPLVALDLGPIDLDRPDERPMIVDDGPYFALHAWDGRSLFSHFDIARELPVLARFGPEMQPFLKMLARERNGPGRSS</sequence>
<dbReference type="PANTHER" id="PTHR42988">
    <property type="entry name" value="PHOSPHOHYDROLASE"/>
    <property type="match status" value="1"/>
</dbReference>
<protein>
    <submittedName>
        <fullName evidence="6">Phosphodiesterase</fullName>
    </submittedName>
</protein>
<dbReference type="InterPro" id="IPR050884">
    <property type="entry name" value="CNP_phosphodiesterase-III"/>
</dbReference>
<accession>A0ABU3QAM1</accession>
<evidence type="ECO:0000256" key="4">
    <source>
        <dbReference type="ARBA" id="ARBA00025742"/>
    </source>
</evidence>
<reference evidence="6 7" key="1">
    <citation type="submission" date="2023-05" db="EMBL/GenBank/DDBJ databases">
        <authorList>
            <person name="Guo Y."/>
        </authorList>
    </citation>
    <scope>NUCLEOTIDE SEQUENCE [LARGE SCALE GENOMIC DNA]</scope>
    <source>
        <strain evidence="6 7">GR2756</strain>
    </source>
</reference>
<keyword evidence="1" id="KW-0479">Metal-binding</keyword>
<dbReference type="SUPFAM" id="SSF56300">
    <property type="entry name" value="Metallo-dependent phosphatases"/>
    <property type="match status" value="1"/>
</dbReference>
<keyword evidence="2" id="KW-0378">Hydrolase</keyword>
<dbReference type="Gene3D" id="3.30.750.180">
    <property type="entry name" value="GpdQ, beta-strand dimerisation domain"/>
    <property type="match status" value="1"/>
</dbReference>
<organism evidence="6 7">
    <name type="scientific">Sphingosinicella rhizophila</name>
    <dbReference type="NCBI Taxonomy" id="3050082"/>
    <lineage>
        <taxon>Bacteria</taxon>
        <taxon>Pseudomonadati</taxon>
        <taxon>Pseudomonadota</taxon>
        <taxon>Alphaproteobacteria</taxon>
        <taxon>Sphingomonadales</taxon>
        <taxon>Sphingosinicellaceae</taxon>
        <taxon>Sphingosinicella</taxon>
    </lineage>
</organism>
<keyword evidence="7" id="KW-1185">Reference proteome</keyword>
<dbReference type="PANTHER" id="PTHR42988:SF2">
    <property type="entry name" value="CYCLIC NUCLEOTIDE PHOSPHODIESTERASE CBUA0032-RELATED"/>
    <property type="match status" value="1"/>
</dbReference>
<evidence type="ECO:0000256" key="3">
    <source>
        <dbReference type="ARBA" id="ARBA00023004"/>
    </source>
</evidence>
<dbReference type="Pfam" id="PF00149">
    <property type="entry name" value="Metallophos"/>
    <property type="match status" value="1"/>
</dbReference>
<evidence type="ECO:0000256" key="1">
    <source>
        <dbReference type="ARBA" id="ARBA00022723"/>
    </source>
</evidence>
<dbReference type="CDD" id="cd07402">
    <property type="entry name" value="MPP_GpdQ"/>
    <property type="match status" value="1"/>
</dbReference>
<evidence type="ECO:0000256" key="2">
    <source>
        <dbReference type="ARBA" id="ARBA00022801"/>
    </source>
</evidence>